<feature type="transmembrane region" description="Helical" evidence="2">
    <location>
        <begin position="45"/>
        <end position="67"/>
    </location>
</feature>
<evidence type="ECO:0000256" key="2">
    <source>
        <dbReference type="SAM" id="Phobius"/>
    </source>
</evidence>
<keyword evidence="5" id="KW-1185">Reference proteome</keyword>
<name>A0A840WE42_9ACTN</name>
<dbReference type="InterPro" id="IPR006976">
    <property type="entry name" value="VanZ-like"/>
</dbReference>
<feature type="domain" description="VanZ-like" evidence="3">
    <location>
        <begin position="176"/>
        <end position="260"/>
    </location>
</feature>
<keyword evidence="2" id="KW-1133">Transmembrane helix</keyword>
<accession>A0A840WE42</accession>
<dbReference type="AlphaFoldDB" id="A0A840WE42"/>
<dbReference type="Proteomes" id="UP000579647">
    <property type="component" value="Unassembled WGS sequence"/>
</dbReference>
<feature type="region of interest" description="Disordered" evidence="1">
    <location>
        <begin position="114"/>
        <end position="137"/>
    </location>
</feature>
<feature type="transmembrane region" description="Helical" evidence="2">
    <location>
        <begin position="196"/>
        <end position="218"/>
    </location>
</feature>
<evidence type="ECO:0000256" key="1">
    <source>
        <dbReference type="SAM" id="MobiDB-lite"/>
    </source>
</evidence>
<evidence type="ECO:0000313" key="4">
    <source>
        <dbReference type="EMBL" id="MBB5495249.1"/>
    </source>
</evidence>
<protein>
    <recommendedName>
        <fullName evidence="3">VanZ-like domain-containing protein</fullName>
    </recommendedName>
</protein>
<comment type="caution">
    <text evidence="4">The sequence shown here is derived from an EMBL/GenBank/DDBJ whole genome shotgun (WGS) entry which is preliminary data.</text>
</comment>
<evidence type="ECO:0000259" key="3">
    <source>
        <dbReference type="Pfam" id="PF04892"/>
    </source>
</evidence>
<dbReference type="Pfam" id="PF04892">
    <property type="entry name" value="VanZ"/>
    <property type="match status" value="1"/>
</dbReference>
<sequence>MWQVLFHVNPTTITAALGLCLLAALAFAWWRRPDPQRSQGAMRKLLAVAGAVYLAVLLAPIGGFGSIHDSDRKVVWDPMLSFQDIPGIGRTSGLEREFGQQLEDGRSVHYAPEGVPAEERSGDDLYVQDGPDGPDGTLMVTDAEGDAPPQEDTAVATRVIEENFERQTDYAAQLEAEGPWGTTGGLALQERVLNTLLFVPIGVVAFFAFSSWVARLLFGPALSLTVEASQWALPWGRIANIGDLMVNSAGSLIGTLIAALSVGVVTAIRSAPVTGEAPTGEAGEAGEEPLSPTRG</sequence>
<dbReference type="RefSeq" id="WP_184369789.1">
    <property type="nucleotide sequence ID" value="NZ_BAAAKM010000030.1"/>
</dbReference>
<dbReference type="EMBL" id="JACHDO010000001">
    <property type="protein sequence ID" value="MBB5495249.1"/>
    <property type="molecule type" value="Genomic_DNA"/>
</dbReference>
<proteinExistence type="predicted"/>
<keyword evidence="2" id="KW-0472">Membrane</keyword>
<organism evidence="4 5">
    <name type="scientific">Nocardiopsis metallicus</name>
    <dbReference type="NCBI Taxonomy" id="179819"/>
    <lineage>
        <taxon>Bacteria</taxon>
        <taxon>Bacillati</taxon>
        <taxon>Actinomycetota</taxon>
        <taxon>Actinomycetes</taxon>
        <taxon>Streptosporangiales</taxon>
        <taxon>Nocardiopsidaceae</taxon>
        <taxon>Nocardiopsis</taxon>
    </lineage>
</organism>
<reference evidence="4 5" key="1">
    <citation type="submission" date="2020-08" db="EMBL/GenBank/DDBJ databases">
        <title>Sequencing the genomes of 1000 actinobacteria strains.</title>
        <authorList>
            <person name="Klenk H.-P."/>
        </authorList>
    </citation>
    <scope>NUCLEOTIDE SEQUENCE [LARGE SCALE GENOMIC DNA]</scope>
    <source>
        <strain evidence="4 5">DSM 44598</strain>
    </source>
</reference>
<keyword evidence="2" id="KW-0812">Transmembrane</keyword>
<feature type="region of interest" description="Disordered" evidence="1">
    <location>
        <begin position="275"/>
        <end position="295"/>
    </location>
</feature>
<feature type="transmembrane region" description="Helical" evidence="2">
    <location>
        <begin position="12"/>
        <end position="30"/>
    </location>
</feature>
<gene>
    <name evidence="4" type="ORF">HNR07_006386</name>
</gene>
<evidence type="ECO:0000313" key="5">
    <source>
        <dbReference type="Proteomes" id="UP000579647"/>
    </source>
</evidence>